<dbReference type="SUPFAM" id="SSF47384">
    <property type="entry name" value="Homodimeric domain of signal transducing histidine kinase"/>
    <property type="match status" value="1"/>
</dbReference>
<dbReference type="Pfam" id="PF00512">
    <property type="entry name" value="HisKA"/>
    <property type="match status" value="1"/>
</dbReference>
<organism evidence="8">
    <name type="scientific">bioreactor metagenome</name>
    <dbReference type="NCBI Taxonomy" id="1076179"/>
    <lineage>
        <taxon>unclassified sequences</taxon>
        <taxon>metagenomes</taxon>
        <taxon>ecological metagenomes</taxon>
    </lineage>
</organism>
<dbReference type="AlphaFoldDB" id="A0A645DLM7"/>
<name>A0A645DLM7_9ZZZZ</name>
<dbReference type="PRINTS" id="PR00344">
    <property type="entry name" value="BCTRLSENSOR"/>
</dbReference>
<proteinExistence type="predicted"/>
<keyword evidence="3" id="KW-0547">Nucleotide-binding</keyword>
<evidence type="ECO:0000256" key="6">
    <source>
        <dbReference type="ARBA" id="ARBA00023012"/>
    </source>
</evidence>
<dbReference type="Pfam" id="PF02518">
    <property type="entry name" value="HATPase_c"/>
    <property type="match status" value="1"/>
</dbReference>
<dbReference type="EMBL" id="VSSQ01036880">
    <property type="protein sequence ID" value="MPM89462.1"/>
    <property type="molecule type" value="Genomic_DNA"/>
</dbReference>
<dbReference type="GO" id="GO:0000155">
    <property type="term" value="F:phosphorelay sensor kinase activity"/>
    <property type="evidence" value="ECO:0007669"/>
    <property type="project" value="InterPro"/>
</dbReference>
<dbReference type="InterPro" id="IPR003594">
    <property type="entry name" value="HATPase_dom"/>
</dbReference>
<dbReference type="EC" id="2.7.13.3" evidence="8"/>
<dbReference type="InterPro" id="IPR036890">
    <property type="entry name" value="HATPase_C_sf"/>
</dbReference>
<accession>A0A645DLM7</accession>
<evidence type="ECO:0000256" key="5">
    <source>
        <dbReference type="ARBA" id="ARBA00022840"/>
    </source>
</evidence>
<evidence type="ECO:0000256" key="4">
    <source>
        <dbReference type="ARBA" id="ARBA00022777"/>
    </source>
</evidence>
<evidence type="ECO:0000256" key="1">
    <source>
        <dbReference type="ARBA" id="ARBA00022553"/>
    </source>
</evidence>
<feature type="domain" description="Histidine kinase" evidence="7">
    <location>
        <begin position="15"/>
        <end position="229"/>
    </location>
</feature>
<gene>
    <name evidence="8" type="primary">atoS_8</name>
    <name evidence="8" type="ORF">SDC9_136571</name>
</gene>
<dbReference type="InterPro" id="IPR036097">
    <property type="entry name" value="HisK_dim/P_sf"/>
</dbReference>
<dbReference type="PANTHER" id="PTHR43065:SF46">
    <property type="entry name" value="C4-DICARBOXYLATE TRANSPORT SENSOR PROTEIN DCTB"/>
    <property type="match status" value="1"/>
</dbReference>
<keyword evidence="4 8" id="KW-0418">Kinase</keyword>
<keyword evidence="6" id="KW-0902">Two-component regulatory system</keyword>
<sequence>MHADKLVLLGQLSAGIAHDIRNPLAAVNLNLQLLKRGIAPELPEHNFIELALQGVERIHKIVEVSLNFSKPTVIEVSKLNINSLIPTVLDLTASAIKSKNITVNLELDEKLLEISADAKQLQQVFVNLITNGADAIKDTGMLTIKTYNEKPTKQGEKGFAVVAISDDGCGITEEDLSKIFNPFFTRKPEGTGLGLPITHRILHQHGGVIDVESKLGLGTTFYVKLPIFIDFTQ</sequence>
<dbReference type="Gene3D" id="3.30.565.10">
    <property type="entry name" value="Histidine kinase-like ATPase, C-terminal domain"/>
    <property type="match status" value="1"/>
</dbReference>
<dbReference type="PANTHER" id="PTHR43065">
    <property type="entry name" value="SENSOR HISTIDINE KINASE"/>
    <property type="match status" value="1"/>
</dbReference>
<dbReference type="InterPro" id="IPR004358">
    <property type="entry name" value="Sig_transdc_His_kin-like_C"/>
</dbReference>
<reference evidence="8" key="1">
    <citation type="submission" date="2019-08" db="EMBL/GenBank/DDBJ databases">
        <authorList>
            <person name="Kucharzyk K."/>
            <person name="Murdoch R.W."/>
            <person name="Higgins S."/>
            <person name="Loffler F."/>
        </authorList>
    </citation>
    <scope>NUCLEOTIDE SEQUENCE</scope>
</reference>
<evidence type="ECO:0000256" key="2">
    <source>
        <dbReference type="ARBA" id="ARBA00022679"/>
    </source>
</evidence>
<keyword evidence="5" id="KW-0067">ATP-binding</keyword>
<evidence type="ECO:0000259" key="7">
    <source>
        <dbReference type="PROSITE" id="PS50109"/>
    </source>
</evidence>
<evidence type="ECO:0000313" key="8">
    <source>
        <dbReference type="EMBL" id="MPM89462.1"/>
    </source>
</evidence>
<dbReference type="SMART" id="SM00387">
    <property type="entry name" value="HATPase_c"/>
    <property type="match status" value="1"/>
</dbReference>
<dbReference type="SUPFAM" id="SSF55874">
    <property type="entry name" value="ATPase domain of HSP90 chaperone/DNA topoisomerase II/histidine kinase"/>
    <property type="match status" value="1"/>
</dbReference>
<dbReference type="Gene3D" id="1.10.287.130">
    <property type="match status" value="1"/>
</dbReference>
<dbReference type="InterPro" id="IPR003661">
    <property type="entry name" value="HisK_dim/P_dom"/>
</dbReference>
<evidence type="ECO:0000256" key="3">
    <source>
        <dbReference type="ARBA" id="ARBA00022741"/>
    </source>
</evidence>
<dbReference type="PROSITE" id="PS50109">
    <property type="entry name" value="HIS_KIN"/>
    <property type="match status" value="1"/>
</dbReference>
<comment type="caution">
    <text evidence="8">The sequence shown here is derived from an EMBL/GenBank/DDBJ whole genome shotgun (WGS) entry which is preliminary data.</text>
</comment>
<dbReference type="CDD" id="cd00082">
    <property type="entry name" value="HisKA"/>
    <property type="match status" value="1"/>
</dbReference>
<dbReference type="GO" id="GO:0005524">
    <property type="term" value="F:ATP binding"/>
    <property type="evidence" value="ECO:0007669"/>
    <property type="project" value="UniProtKB-KW"/>
</dbReference>
<dbReference type="InterPro" id="IPR005467">
    <property type="entry name" value="His_kinase_dom"/>
</dbReference>
<keyword evidence="2 8" id="KW-0808">Transferase</keyword>
<keyword evidence="1" id="KW-0597">Phosphoprotein</keyword>
<dbReference type="SMART" id="SM00388">
    <property type="entry name" value="HisKA"/>
    <property type="match status" value="1"/>
</dbReference>
<protein>
    <submittedName>
        <fullName evidence="8">Signal transduction histidine-protein kinase AtoS</fullName>
        <ecNumber evidence="8">2.7.13.3</ecNumber>
    </submittedName>
</protein>